<proteinExistence type="predicted"/>
<accession>A0A7C9VCR4</accession>
<dbReference type="Proteomes" id="UP000481252">
    <property type="component" value="Unassembled WGS sequence"/>
</dbReference>
<dbReference type="RefSeq" id="WP_165118354.1">
    <property type="nucleotide sequence ID" value="NZ_JAAKZG010000005.1"/>
</dbReference>
<reference evidence="1 2" key="1">
    <citation type="submission" date="2020-02" db="EMBL/GenBank/DDBJ databases">
        <title>Genome sequence of the type strain CGMCC 1.15528 of Mesorhizobium zhangyense.</title>
        <authorList>
            <person name="Gao J."/>
            <person name="Sun J."/>
        </authorList>
    </citation>
    <scope>NUCLEOTIDE SEQUENCE [LARGE SCALE GENOMIC DNA]</scope>
    <source>
        <strain evidence="1 2">CGMCC 1.15528</strain>
    </source>
</reference>
<evidence type="ECO:0000313" key="2">
    <source>
        <dbReference type="Proteomes" id="UP000481252"/>
    </source>
</evidence>
<dbReference type="EMBL" id="JAAKZG010000005">
    <property type="protein sequence ID" value="NGN42209.1"/>
    <property type="molecule type" value="Genomic_DNA"/>
</dbReference>
<evidence type="ECO:0000313" key="1">
    <source>
        <dbReference type="EMBL" id="NGN42209.1"/>
    </source>
</evidence>
<comment type="caution">
    <text evidence="1">The sequence shown here is derived from an EMBL/GenBank/DDBJ whole genome shotgun (WGS) entry which is preliminary data.</text>
</comment>
<sequence>MLLKKRVKPVNSLIFISDVDGGEAPDPVKGPLILATQSCISVGTFPEIEGATEIVMGPVDEAGPDGPPDFSGLLETPTRHLVVTTVDGRVILKASVQAALTSVQIWLSHPKWPERIIIGWGEQ</sequence>
<name>A0A7C9VCR4_9HYPH</name>
<gene>
    <name evidence="1" type="ORF">G6N74_14160</name>
</gene>
<organism evidence="1 2">
    <name type="scientific">Mesorhizobium zhangyense</name>
    <dbReference type="NCBI Taxonomy" id="1776730"/>
    <lineage>
        <taxon>Bacteria</taxon>
        <taxon>Pseudomonadati</taxon>
        <taxon>Pseudomonadota</taxon>
        <taxon>Alphaproteobacteria</taxon>
        <taxon>Hyphomicrobiales</taxon>
        <taxon>Phyllobacteriaceae</taxon>
        <taxon>Mesorhizobium</taxon>
    </lineage>
</organism>
<dbReference type="AlphaFoldDB" id="A0A7C9VCR4"/>
<keyword evidence="2" id="KW-1185">Reference proteome</keyword>
<protein>
    <submittedName>
        <fullName evidence="1">Uncharacterized protein</fullName>
    </submittedName>
</protein>